<evidence type="ECO:0000259" key="6">
    <source>
        <dbReference type="PROSITE" id="PS50011"/>
    </source>
</evidence>
<dbReference type="Gramene" id="Zm00001eb019060_T001">
    <property type="protein sequence ID" value="Zm00001eb019060_P001"/>
    <property type="gene ID" value="Zm00001eb019060"/>
</dbReference>
<dbReference type="EMBL" id="CM007647">
    <property type="protein sequence ID" value="ONL98654.1"/>
    <property type="molecule type" value="Genomic_DNA"/>
</dbReference>
<evidence type="ECO:0000313" key="8">
    <source>
        <dbReference type="EnsemblPlants" id="Zm00001eb019060_P001"/>
    </source>
</evidence>
<keyword evidence="3" id="KW-0547">Nucleotide-binding</keyword>
<dbReference type="InterPro" id="IPR000719">
    <property type="entry name" value="Prot_kinase_dom"/>
</dbReference>
<dbReference type="OMA" id="DHATRIG"/>
<dbReference type="SUPFAM" id="SSF56112">
    <property type="entry name" value="Protein kinase-like (PK-like)"/>
    <property type="match status" value="1"/>
</dbReference>
<keyword evidence="1" id="KW-0723">Serine/threonine-protein kinase</keyword>
<dbReference type="Pfam" id="PF00069">
    <property type="entry name" value="Pkinase"/>
    <property type="match status" value="1"/>
</dbReference>
<proteinExistence type="predicted"/>
<organism evidence="7">
    <name type="scientific">Zea mays</name>
    <name type="common">Maize</name>
    <dbReference type="NCBI Taxonomy" id="4577"/>
    <lineage>
        <taxon>Eukaryota</taxon>
        <taxon>Viridiplantae</taxon>
        <taxon>Streptophyta</taxon>
        <taxon>Embryophyta</taxon>
        <taxon>Tracheophyta</taxon>
        <taxon>Spermatophyta</taxon>
        <taxon>Magnoliopsida</taxon>
        <taxon>Liliopsida</taxon>
        <taxon>Poales</taxon>
        <taxon>Poaceae</taxon>
        <taxon>PACMAD clade</taxon>
        <taxon>Panicoideae</taxon>
        <taxon>Andropogonodae</taxon>
        <taxon>Andropogoneae</taxon>
        <taxon>Tripsacinae</taxon>
        <taxon>Zea</taxon>
    </lineage>
</organism>
<dbReference type="GO" id="GO:0005737">
    <property type="term" value="C:cytoplasm"/>
    <property type="evidence" value="ECO:0000318"/>
    <property type="project" value="GO_Central"/>
</dbReference>
<dbReference type="PROSITE" id="PS50011">
    <property type="entry name" value="PROTEIN_KINASE_DOM"/>
    <property type="match status" value="1"/>
</dbReference>
<name>A0A1D6K4X6_MAIZE</name>
<accession>A0A1D6K4X6</accession>
<dbReference type="GO" id="GO:0035556">
    <property type="term" value="P:intracellular signal transduction"/>
    <property type="evidence" value="ECO:0000318"/>
    <property type="project" value="GO_Central"/>
</dbReference>
<protein>
    <submittedName>
        <fullName evidence="7">Serine/threonine-protein kinase PEPKR2</fullName>
    </submittedName>
</protein>
<dbReference type="GO" id="GO:0005634">
    <property type="term" value="C:nucleus"/>
    <property type="evidence" value="ECO:0000318"/>
    <property type="project" value="GO_Central"/>
</dbReference>
<keyword evidence="2" id="KW-0808">Transferase</keyword>
<dbReference type="GO" id="GO:0009931">
    <property type="term" value="F:calcium-dependent protein serine/threonine kinase activity"/>
    <property type="evidence" value="ECO:0000318"/>
    <property type="project" value="GO_Central"/>
</dbReference>
<reference evidence="7 9" key="1">
    <citation type="submission" date="2015-12" db="EMBL/GenBank/DDBJ databases">
        <title>Update maize B73 reference genome by single molecule sequencing technologies.</title>
        <authorList>
            <consortium name="Maize Genome Sequencing Project"/>
            <person name="Ware D."/>
        </authorList>
    </citation>
    <scope>NUCLEOTIDE SEQUENCE [LARGE SCALE GENOMIC DNA]</scope>
    <source>
        <strain evidence="9">cv. B73</strain>
        <tissue evidence="7">Seedling</tissue>
    </source>
</reference>
<evidence type="ECO:0000313" key="7">
    <source>
        <dbReference type="EMBL" id="ONL98654.1"/>
    </source>
</evidence>
<dbReference type="GO" id="GO:0004683">
    <property type="term" value="F:calcium/calmodulin-dependent protein kinase activity"/>
    <property type="evidence" value="ECO:0000318"/>
    <property type="project" value="GO_Central"/>
</dbReference>
<dbReference type="SMR" id="A0A1D6K4X6"/>
<dbReference type="GO" id="GO:0005516">
    <property type="term" value="F:calmodulin binding"/>
    <property type="evidence" value="ECO:0000318"/>
    <property type="project" value="GO_Central"/>
</dbReference>
<dbReference type="FunFam" id="1.10.510.10:FF:002955">
    <property type="match status" value="1"/>
</dbReference>
<dbReference type="PANTHER" id="PTHR24349">
    <property type="entry name" value="SERINE/THREONINE-PROTEIN KINASE"/>
    <property type="match status" value="1"/>
</dbReference>
<evidence type="ECO:0000256" key="3">
    <source>
        <dbReference type="ARBA" id="ARBA00022741"/>
    </source>
</evidence>
<dbReference type="eggNOG" id="KOG0032">
    <property type="taxonomic scope" value="Eukaryota"/>
</dbReference>
<evidence type="ECO:0000256" key="1">
    <source>
        <dbReference type="ARBA" id="ARBA00022527"/>
    </source>
</evidence>
<dbReference type="InterPro" id="IPR011009">
    <property type="entry name" value="Kinase-like_dom_sf"/>
</dbReference>
<evidence type="ECO:0000256" key="2">
    <source>
        <dbReference type="ARBA" id="ARBA00022679"/>
    </source>
</evidence>
<keyword evidence="4 7" id="KW-0418">Kinase</keyword>
<sequence>MLRENPFSGAVPNVALGQQLTGVAGSLAYLAPEVLLGNYSQKVDVWAAGVLLHVLLMGTLPFQGKSIEAIFDVIKTAELDFHNSQWASVSLLAYDLIGRMLNREVSSRPDAEDVLRHPWVLFYTDCLQKAEFSNLWDTNKTAAPMIHREIVRFGYCESSSSKSSSDNSEERDECGIVDALATTITQVRISEPKRSRLFSLPNGLLPPSRNSLRT</sequence>
<reference evidence="8" key="3">
    <citation type="submission" date="2021-05" db="UniProtKB">
        <authorList>
            <consortium name="EnsemblPlants"/>
        </authorList>
    </citation>
    <scope>IDENTIFICATION</scope>
    <source>
        <strain evidence="8">cv. B73</strain>
    </source>
</reference>
<evidence type="ECO:0000313" key="9">
    <source>
        <dbReference type="Proteomes" id="UP000007305"/>
    </source>
</evidence>
<dbReference type="InterPro" id="IPR050205">
    <property type="entry name" value="CDPK_Ser/Thr_kinases"/>
</dbReference>
<dbReference type="Gene3D" id="1.10.510.10">
    <property type="entry name" value="Transferase(Phosphotransferase) domain 1"/>
    <property type="match status" value="1"/>
</dbReference>
<feature type="domain" description="Protein kinase" evidence="6">
    <location>
        <begin position="1"/>
        <end position="120"/>
    </location>
</feature>
<dbReference type="eggNOG" id="KOG1666">
    <property type="taxonomic scope" value="Eukaryota"/>
</dbReference>
<evidence type="ECO:0000256" key="5">
    <source>
        <dbReference type="ARBA" id="ARBA00022840"/>
    </source>
</evidence>
<reference evidence="8" key="2">
    <citation type="submission" date="2019-07" db="EMBL/GenBank/DDBJ databases">
        <authorList>
            <person name="Seetharam A."/>
            <person name="Woodhouse M."/>
            <person name="Cannon E."/>
        </authorList>
    </citation>
    <scope>NUCLEOTIDE SEQUENCE [LARGE SCALE GENOMIC DNA]</scope>
    <source>
        <strain evidence="8">cv. B73</strain>
    </source>
</reference>
<gene>
    <name evidence="7" type="ORF">ZEAMMB73_Zm00001d029398</name>
</gene>
<dbReference type="SMART" id="SM00220">
    <property type="entry name" value="S_TKc"/>
    <property type="match status" value="1"/>
</dbReference>
<keyword evidence="5" id="KW-0067">ATP-binding</keyword>
<evidence type="ECO:0000256" key="4">
    <source>
        <dbReference type="ARBA" id="ARBA00022777"/>
    </source>
</evidence>
<dbReference type="STRING" id="4577.A0A1D6K4X6"/>
<dbReference type="PaxDb" id="4577-GRMZM2G179789_P01"/>
<dbReference type="Proteomes" id="UP000007305">
    <property type="component" value="Chromosome 1"/>
</dbReference>
<dbReference type="GO" id="GO:0005524">
    <property type="term" value="F:ATP binding"/>
    <property type="evidence" value="ECO:0007669"/>
    <property type="project" value="UniProtKB-KW"/>
</dbReference>
<keyword evidence="9" id="KW-1185">Reference proteome</keyword>
<dbReference type="AlphaFoldDB" id="A0A1D6K4X6"/>
<dbReference type="EnsemblPlants" id="Zm00001eb019060_T001">
    <property type="protein sequence ID" value="Zm00001eb019060_P001"/>
    <property type="gene ID" value="Zm00001eb019060"/>
</dbReference>